<protein>
    <submittedName>
        <fullName evidence="2">Ethylmalonyl-CoA mutase, methylsuccinyl-CoA-forming</fullName>
    </submittedName>
</protein>
<dbReference type="AlphaFoldDB" id="A0A6J4MFP2"/>
<evidence type="ECO:0000313" key="2">
    <source>
        <dbReference type="EMBL" id="CAA9358353.1"/>
    </source>
</evidence>
<gene>
    <name evidence="2" type="ORF">AVDCRST_MAG90-2848</name>
</gene>
<feature type="non-terminal residue" evidence="2">
    <location>
        <position position="1"/>
    </location>
</feature>
<sequence length="58" mass="6393">PRSCRGRRHHLGRGRERAAQHRRRGSLHAEGFCARRHHGGPGPGGRALRRRARAGAGV</sequence>
<evidence type="ECO:0000256" key="1">
    <source>
        <dbReference type="SAM" id="MobiDB-lite"/>
    </source>
</evidence>
<reference evidence="2" key="1">
    <citation type="submission" date="2020-02" db="EMBL/GenBank/DDBJ databases">
        <authorList>
            <person name="Meier V. D."/>
        </authorList>
    </citation>
    <scope>NUCLEOTIDE SEQUENCE</scope>
    <source>
        <strain evidence="2">AVDCRST_MAG90</strain>
    </source>
</reference>
<feature type="compositionally biased region" description="Basic residues" evidence="1">
    <location>
        <begin position="47"/>
        <end position="58"/>
    </location>
</feature>
<feature type="non-terminal residue" evidence="2">
    <location>
        <position position="58"/>
    </location>
</feature>
<feature type="compositionally biased region" description="Basic residues" evidence="1">
    <location>
        <begin position="1"/>
        <end position="12"/>
    </location>
</feature>
<organism evidence="2">
    <name type="scientific">uncultured Microvirga sp</name>
    <dbReference type="NCBI Taxonomy" id="412392"/>
    <lineage>
        <taxon>Bacteria</taxon>
        <taxon>Pseudomonadati</taxon>
        <taxon>Pseudomonadota</taxon>
        <taxon>Alphaproteobacteria</taxon>
        <taxon>Hyphomicrobiales</taxon>
        <taxon>Methylobacteriaceae</taxon>
        <taxon>Microvirga</taxon>
        <taxon>environmental samples</taxon>
    </lineage>
</organism>
<dbReference type="EMBL" id="CADCUC010000588">
    <property type="protein sequence ID" value="CAA9358353.1"/>
    <property type="molecule type" value="Genomic_DNA"/>
</dbReference>
<proteinExistence type="predicted"/>
<feature type="region of interest" description="Disordered" evidence="1">
    <location>
        <begin position="1"/>
        <end position="58"/>
    </location>
</feature>
<name>A0A6J4MFP2_9HYPH</name>
<accession>A0A6J4MFP2</accession>